<comment type="function">
    <text evidence="2">Binds amino acids.</text>
</comment>
<dbReference type="GO" id="GO:0016597">
    <property type="term" value="F:amino acid binding"/>
    <property type="evidence" value="ECO:0007669"/>
    <property type="project" value="UniProtKB-UniRule"/>
</dbReference>
<dbReference type="InterPro" id="IPR045865">
    <property type="entry name" value="ACT-like_dom_sf"/>
</dbReference>
<dbReference type="EMBL" id="JAMRDG010000001">
    <property type="protein sequence ID" value="KAJ3705969.1"/>
    <property type="molecule type" value="Genomic_DNA"/>
</dbReference>
<organism evidence="4 5">
    <name type="scientific">Rhynchospora tenuis</name>
    <dbReference type="NCBI Taxonomy" id="198213"/>
    <lineage>
        <taxon>Eukaryota</taxon>
        <taxon>Viridiplantae</taxon>
        <taxon>Streptophyta</taxon>
        <taxon>Embryophyta</taxon>
        <taxon>Tracheophyta</taxon>
        <taxon>Spermatophyta</taxon>
        <taxon>Magnoliopsida</taxon>
        <taxon>Liliopsida</taxon>
        <taxon>Poales</taxon>
        <taxon>Cyperaceae</taxon>
        <taxon>Cyperoideae</taxon>
        <taxon>Rhynchosporeae</taxon>
        <taxon>Rhynchospora</taxon>
    </lineage>
</organism>
<evidence type="ECO:0000313" key="5">
    <source>
        <dbReference type="Proteomes" id="UP001210211"/>
    </source>
</evidence>
<evidence type="ECO:0000313" key="4">
    <source>
        <dbReference type="EMBL" id="KAJ3705969.1"/>
    </source>
</evidence>
<evidence type="ECO:0000256" key="1">
    <source>
        <dbReference type="ARBA" id="ARBA00022737"/>
    </source>
</evidence>
<feature type="domain" description="ACT" evidence="3">
    <location>
        <begin position="335"/>
        <end position="415"/>
    </location>
</feature>
<name>A0AAD6EYM3_9POAL</name>
<reference evidence="4 5" key="1">
    <citation type="journal article" date="2022" name="Cell">
        <title>Repeat-based holocentromeres influence genome architecture and karyotype evolution.</title>
        <authorList>
            <person name="Hofstatter P.G."/>
            <person name="Thangavel G."/>
            <person name="Lux T."/>
            <person name="Neumann P."/>
            <person name="Vondrak T."/>
            <person name="Novak P."/>
            <person name="Zhang M."/>
            <person name="Costa L."/>
            <person name="Castellani M."/>
            <person name="Scott A."/>
            <person name="Toegelov H."/>
            <person name="Fuchs J."/>
            <person name="Mata-Sucre Y."/>
            <person name="Dias Y."/>
            <person name="Vanzela A.L.L."/>
            <person name="Huettel B."/>
            <person name="Almeida C.C.S."/>
            <person name="Simkova H."/>
            <person name="Souza G."/>
            <person name="Pedrosa-Harand A."/>
            <person name="Macas J."/>
            <person name="Mayer K.F.X."/>
            <person name="Houben A."/>
            <person name="Marques A."/>
        </authorList>
    </citation>
    <scope>NUCLEOTIDE SEQUENCE [LARGE SCALE GENOMIC DNA]</scope>
    <source>
        <strain evidence="4">RhyTen1mFocal</strain>
    </source>
</reference>
<dbReference type="Pfam" id="PF01842">
    <property type="entry name" value="ACT"/>
    <property type="match status" value="1"/>
</dbReference>
<keyword evidence="1 2" id="KW-0677">Repeat</keyword>
<dbReference type="AlphaFoldDB" id="A0AAD6EYM3"/>
<dbReference type="InterPro" id="IPR040217">
    <property type="entry name" value="ACR1-12"/>
</dbReference>
<protein>
    <recommendedName>
        <fullName evidence="2">ACT domain-containing protein ACR</fullName>
    </recommendedName>
    <alternativeName>
        <fullName evidence="2">Protein ACT DOMAIN REPEATS</fullName>
    </alternativeName>
</protein>
<keyword evidence="5" id="KW-1185">Reference proteome</keyword>
<dbReference type="PROSITE" id="PS51671">
    <property type="entry name" value="ACT"/>
    <property type="match status" value="2"/>
</dbReference>
<sequence>MSDVVRQNWDDDYATSDQKMTPRVAIDNESCANATIIKVDGSANKNGKLLEVVQALTDLNLNITKVFSVVDRDGKKIRDQANIDKVESYMRQSLGAESSLVPPMQISVDVATSTDYTVIELTGNDRPGLLSELSAMLSDLNCNLTNVVLWTHNMRVAAVLHLMDQSTNTPITDAETIGLIKIRLKNILKWSSFSSKGVKIDMSVGCSKNIERRLHKLMYDEGYFEIDSQDVSGGDTMGPTIKIKNWNDKDYSVVTVRYNDRPKLLFDTVCALTDMMYVIFHGNIAIEGPKAYQEFYIRHVNGSKVKDEDREWVIHWLKEAIERRVSELEGLQGLRLELSTSDRVGLLSDVTRIFREHGLTVTRADVSSSREGKAFGTFYVRDSSGGVAEQKRIETIRKTLEESVLRVEGQVGQTSTSSKQSPVNFLFSKLFRTISFLPGF</sequence>
<dbReference type="Pfam" id="PF13740">
    <property type="entry name" value="ACT_6"/>
    <property type="match status" value="1"/>
</dbReference>
<dbReference type="InterPro" id="IPR002912">
    <property type="entry name" value="ACT_dom"/>
</dbReference>
<dbReference type="PANTHER" id="PTHR31096:SF22">
    <property type="entry name" value="ACT DOMAIN-CONTAINING PROTEIN ACR4"/>
    <property type="match status" value="1"/>
</dbReference>
<dbReference type="Gene3D" id="3.30.70.260">
    <property type="match status" value="2"/>
</dbReference>
<dbReference type="Proteomes" id="UP001210211">
    <property type="component" value="Unassembled WGS sequence"/>
</dbReference>
<evidence type="ECO:0000256" key="2">
    <source>
        <dbReference type="RuleBase" id="RU369043"/>
    </source>
</evidence>
<accession>A0AAD6EYM3</accession>
<dbReference type="PANTHER" id="PTHR31096">
    <property type="entry name" value="ACT DOMAIN-CONTAINING PROTEIN ACR4-RELATED"/>
    <property type="match status" value="1"/>
</dbReference>
<evidence type="ECO:0000259" key="3">
    <source>
        <dbReference type="PROSITE" id="PS51671"/>
    </source>
</evidence>
<comment type="caution">
    <text evidence="4">The sequence shown here is derived from an EMBL/GenBank/DDBJ whole genome shotgun (WGS) entry which is preliminary data.</text>
</comment>
<gene>
    <name evidence="4" type="ORF">LUZ61_009674</name>
</gene>
<feature type="domain" description="ACT" evidence="3">
    <location>
        <begin position="118"/>
        <end position="203"/>
    </location>
</feature>
<dbReference type="SUPFAM" id="SSF55021">
    <property type="entry name" value="ACT-like"/>
    <property type="match status" value="2"/>
</dbReference>
<proteinExistence type="predicted"/>